<feature type="transmembrane region" description="Helical" evidence="1">
    <location>
        <begin position="154"/>
        <end position="181"/>
    </location>
</feature>
<evidence type="ECO:0000313" key="2">
    <source>
        <dbReference type="EMBL" id="GGN91227.1"/>
    </source>
</evidence>
<name>A0A830GM20_9EURY</name>
<feature type="transmembrane region" description="Helical" evidence="1">
    <location>
        <begin position="193"/>
        <end position="218"/>
    </location>
</feature>
<reference evidence="2" key="1">
    <citation type="journal article" date="2014" name="Int. J. Syst. Evol. Microbiol.">
        <title>Complete genome sequence of Corynebacterium casei LMG S-19264T (=DSM 44701T), isolated from a smear-ripened cheese.</title>
        <authorList>
            <consortium name="US DOE Joint Genome Institute (JGI-PGF)"/>
            <person name="Walter F."/>
            <person name="Albersmeier A."/>
            <person name="Kalinowski J."/>
            <person name="Ruckert C."/>
        </authorList>
    </citation>
    <scope>NUCLEOTIDE SEQUENCE</scope>
    <source>
        <strain evidence="2">JCM 17820</strain>
    </source>
</reference>
<keyword evidence="3" id="KW-1185">Reference proteome</keyword>
<reference evidence="2" key="2">
    <citation type="submission" date="2020-09" db="EMBL/GenBank/DDBJ databases">
        <authorList>
            <person name="Sun Q."/>
            <person name="Ohkuma M."/>
        </authorList>
    </citation>
    <scope>NUCLEOTIDE SEQUENCE</scope>
    <source>
        <strain evidence="2">JCM 17820</strain>
    </source>
</reference>
<dbReference type="EMBL" id="BMOU01000002">
    <property type="protein sequence ID" value="GGN91227.1"/>
    <property type="molecule type" value="Genomic_DNA"/>
</dbReference>
<keyword evidence="1" id="KW-1133">Transmembrane helix</keyword>
<evidence type="ECO:0000313" key="3">
    <source>
        <dbReference type="Proteomes" id="UP000605784"/>
    </source>
</evidence>
<gene>
    <name evidence="2" type="ORF">GCM10009030_13880</name>
</gene>
<feature type="transmembrane region" description="Helical" evidence="1">
    <location>
        <begin position="224"/>
        <end position="247"/>
    </location>
</feature>
<feature type="transmembrane region" description="Helical" evidence="1">
    <location>
        <begin position="84"/>
        <end position="104"/>
    </location>
</feature>
<accession>A0A830GM20</accession>
<organism evidence="2 3">
    <name type="scientific">Haloarcula pellucida</name>
    <dbReference type="NCBI Taxonomy" id="1427151"/>
    <lineage>
        <taxon>Archaea</taxon>
        <taxon>Methanobacteriati</taxon>
        <taxon>Methanobacteriota</taxon>
        <taxon>Stenosarchaea group</taxon>
        <taxon>Halobacteria</taxon>
        <taxon>Halobacteriales</taxon>
        <taxon>Haloarculaceae</taxon>
        <taxon>Haloarcula</taxon>
    </lineage>
</organism>
<keyword evidence="1" id="KW-0472">Membrane</keyword>
<keyword evidence="1" id="KW-0812">Transmembrane</keyword>
<comment type="caution">
    <text evidence="2">The sequence shown here is derived from an EMBL/GenBank/DDBJ whole genome shotgun (WGS) entry which is preliminary data.</text>
</comment>
<dbReference type="RefSeq" id="WP_188995861.1">
    <property type="nucleotide sequence ID" value="NZ_BMOU01000002.1"/>
</dbReference>
<protein>
    <recommendedName>
        <fullName evidence="4">DUF4013 domain-containing protein</fullName>
    </recommendedName>
</protein>
<sequence>MPSFVTRLGDGWRRALDVLPLALVPVLTALLNTEKLWSVLTFDGFHVSLQLAAPVSVVDVWTFVNPPSQGGTVQTGVPMVGFPLVLLVVPAALALQAALIAGYFGSLQEALVAGRYDFAANVRRFFLPFLVLTGVPVLLLLPFGFAGASGGLDALFPLVVLSIPVFVVLAYLFAATPYLLVLRETDLLDALRASYGLAIASGAYLRYLVGFLLFVLVLSPFASLLVVNVPVVGLVVGVAGGAVLGLAANLATMRFVADIDPESPAVGTWADTGAE</sequence>
<feature type="transmembrane region" description="Helical" evidence="1">
    <location>
        <begin position="125"/>
        <end position="148"/>
    </location>
</feature>
<dbReference type="AlphaFoldDB" id="A0A830GM20"/>
<evidence type="ECO:0008006" key="4">
    <source>
        <dbReference type="Google" id="ProtNLM"/>
    </source>
</evidence>
<dbReference type="Proteomes" id="UP000605784">
    <property type="component" value="Unassembled WGS sequence"/>
</dbReference>
<proteinExistence type="predicted"/>
<evidence type="ECO:0000256" key="1">
    <source>
        <dbReference type="SAM" id="Phobius"/>
    </source>
</evidence>